<feature type="transmembrane region" description="Helical" evidence="6">
    <location>
        <begin position="6"/>
        <end position="29"/>
    </location>
</feature>
<gene>
    <name evidence="7" type="ORF">C2H86_08080</name>
</gene>
<dbReference type="GO" id="GO:0005886">
    <property type="term" value="C:plasma membrane"/>
    <property type="evidence" value="ECO:0007669"/>
    <property type="project" value="UniProtKB-SubCell"/>
</dbReference>
<feature type="transmembrane region" description="Helical" evidence="6">
    <location>
        <begin position="71"/>
        <end position="93"/>
    </location>
</feature>
<evidence type="ECO:0000256" key="1">
    <source>
        <dbReference type="ARBA" id="ARBA00004651"/>
    </source>
</evidence>
<dbReference type="PANTHER" id="PTHR30086">
    <property type="entry name" value="ARGININE EXPORTER PROTEIN ARGO"/>
    <property type="match status" value="1"/>
</dbReference>
<accession>A0A6I6Y392</accession>
<evidence type="ECO:0000313" key="7">
    <source>
        <dbReference type="EMBL" id="QHG68187.1"/>
    </source>
</evidence>
<reference evidence="7 8" key="1">
    <citation type="submission" date="2020-02" db="EMBL/GenBank/DDBJ databases">
        <title>Pseudomonas Putida W5 Complete Genome Assembly.</title>
        <authorList>
            <person name="Yuan Z.-C."/>
            <person name="Shaw G.A."/>
            <person name="Cusano A.D."/>
            <person name="Caddey B.J."/>
            <person name="Weselowski B.J."/>
        </authorList>
    </citation>
    <scope>NUCLEOTIDE SEQUENCE [LARGE SCALE GENOMIC DNA]</scope>
    <source>
        <strain evidence="7 8">W5</strain>
    </source>
</reference>
<evidence type="ECO:0000256" key="5">
    <source>
        <dbReference type="ARBA" id="ARBA00023136"/>
    </source>
</evidence>
<dbReference type="PANTHER" id="PTHR30086:SF20">
    <property type="entry name" value="ARGININE EXPORTER PROTEIN ARGO-RELATED"/>
    <property type="match status" value="1"/>
</dbReference>
<name>A0A6I6Y392_PSEPU</name>
<dbReference type="Proteomes" id="UP000464480">
    <property type="component" value="Chromosome"/>
</dbReference>
<organism evidence="7 8">
    <name type="scientific">Pseudomonas putida</name>
    <name type="common">Arthrobacter siderocapsulatus</name>
    <dbReference type="NCBI Taxonomy" id="303"/>
    <lineage>
        <taxon>Bacteria</taxon>
        <taxon>Pseudomonadati</taxon>
        <taxon>Pseudomonadota</taxon>
        <taxon>Gammaproteobacteria</taxon>
        <taxon>Pseudomonadales</taxon>
        <taxon>Pseudomonadaceae</taxon>
        <taxon>Pseudomonas</taxon>
    </lineage>
</organism>
<dbReference type="InterPro" id="IPR001123">
    <property type="entry name" value="LeuE-type"/>
</dbReference>
<dbReference type="Pfam" id="PF01810">
    <property type="entry name" value="LysE"/>
    <property type="match status" value="1"/>
</dbReference>
<protein>
    <submittedName>
        <fullName evidence="7">LysE family translocator</fullName>
    </submittedName>
</protein>
<keyword evidence="4 6" id="KW-1133">Transmembrane helix</keyword>
<keyword evidence="2" id="KW-1003">Cell membrane</keyword>
<dbReference type="RefSeq" id="WP_159412972.1">
    <property type="nucleotide sequence ID" value="NZ_CP026115.2"/>
</dbReference>
<keyword evidence="5 6" id="KW-0472">Membrane</keyword>
<evidence type="ECO:0000256" key="3">
    <source>
        <dbReference type="ARBA" id="ARBA00022692"/>
    </source>
</evidence>
<evidence type="ECO:0000256" key="6">
    <source>
        <dbReference type="SAM" id="Phobius"/>
    </source>
</evidence>
<feature type="transmembrane region" description="Helical" evidence="6">
    <location>
        <begin position="41"/>
        <end position="65"/>
    </location>
</feature>
<evidence type="ECO:0000313" key="8">
    <source>
        <dbReference type="Proteomes" id="UP000464480"/>
    </source>
</evidence>
<dbReference type="PIRSF" id="PIRSF006324">
    <property type="entry name" value="LeuE"/>
    <property type="match status" value="1"/>
</dbReference>
<dbReference type="EMBL" id="CP026115">
    <property type="protein sequence ID" value="QHG68187.1"/>
    <property type="molecule type" value="Genomic_DNA"/>
</dbReference>
<keyword evidence="3 6" id="KW-0812">Transmembrane</keyword>
<evidence type="ECO:0000256" key="4">
    <source>
        <dbReference type="ARBA" id="ARBA00022989"/>
    </source>
</evidence>
<sequence>MIDLPLLLAFIAAASVLAVTPGVDTAMVLRAAAVDGRRTAFLAGMGIALGCLAWGAAVSLGLGVLLQRSEVAYTVLKSAGAAYLLWVGIKLLLKPRKSFQSKEDSANTASGWSAFARGLLTNLLNPKVGIFYVTFLPQFIPAGVALSMYSFFLASIHVLLTAVWFGLLIAATMPLKNLLGQPSTVKALDRVTGGIFIAFGLKIAASSAR</sequence>
<dbReference type="GO" id="GO:0015171">
    <property type="term" value="F:amino acid transmembrane transporter activity"/>
    <property type="evidence" value="ECO:0007669"/>
    <property type="project" value="TreeGrafter"/>
</dbReference>
<evidence type="ECO:0000256" key="2">
    <source>
        <dbReference type="ARBA" id="ARBA00022475"/>
    </source>
</evidence>
<dbReference type="AlphaFoldDB" id="A0A6I6Y392"/>
<comment type="subcellular location">
    <subcellularLocation>
        <location evidence="1">Cell membrane</location>
        <topology evidence="1">Multi-pass membrane protein</topology>
    </subcellularLocation>
</comment>
<feature type="transmembrane region" description="Helical" evidence="6">
    <location>
        <begin position="155"/>
        <end position="175"/>
    </location>
</feature>
<proteinExistence type="predicted"/>